<proteinExistence type="predicted"/>
<dbReference type="AlphaFoldDB" id="A0A2T2YFA2"/>
<gene>
    <name evidence="1" type="ORF">AHMF7605_11965</name>
</gene>
<dbReference type="Proteomes" id="UP000240357">
    <property type="component" value="Unassembled WGS sequence"/>
</dbReference>
<accession>A0A2T2YFA2</accession>
<keyword evidence="2" id="KW-1185">Reference proteome</keyword>
<comment type="caution">
    <text evidence="1">The sequence shown here is derived from an EMBL/GenBank/DDBJ whole genome shotgun (WGS) entry which is preliminary data.</text>
</comment>
<evidence type="ECO:0000313" key="1">
    <source>
        <dbReference type="EMBL" id="PSR54187.1"/>
    </source>
</evidence>
<name>A0A2T2YFA2_9BACT</name>
<organism evidence="1 2">
    <name type="scientific">Adhaeribacter arboris</name>
    <dbReference type="NCBI Taxonomy" id="2072846"/>
    <lineage>
        <taxon>Bacteria</taxon>
        <taxon>Pseudomonadati</taxon>
        <taxon>Bacteroidota</taxon>
        <taxon>Cytophagia</taxon>
        <taxon>Cytophagales</taxon>
        <taxon>Hymenobacteraceae</taxon>
        <taxon>Adhaeribacter</taxon>
    </lineage>
</organism>
<dbReference type="OrthoDB" id="9878806at2"/>
<dbReference type="RefSeq" id="WP_106929613.1">
    <property type="nucleotide sequence ID" value="NZ_PYFT01000001.1"/>
</dbReference>
<evidence type="ECO:0000313" key="2">
    <source>
        <dbReference type="Proteomes" id="UP000240357"/>
    </source>
</evidence>
<sequence length="80" mass="9108">MNLYPDEPTFTLRAADTYAPKTILDWARSVLQSPNATREQFLKAAQAHQVAERMLYWQAENPDKVKVPDAIIFASKMNIA</sequence>
<dbReference type="EMBL" id="PYFT01000001">
    <property type="protein sequence ID" value="PSR54187.1"/>
    <property type="molecule type" value="Genomic_DNA"/>
</dbReference>
<reference evidence="1 2" key="1">
    <citation type="submission" date="2018-03" db="EMBL/GenBank/DDBJ databases">
        <title>Adhaeribacter sp. HMF7605 Genome sequencing and assembly.</title>
        <authorList>
            <person name="Kang H."/>
            <person name="Kang J."/>
            <person name="Cha I."/>
            <person name="Kim H."/>
            <person name="Joh K."/>
        </authorList>
    </citation>
    <scope>NUCLEOTIDE SEQUENCE [LARGE SCALE GENOMIC DNA]</scope>
    <source>
        <strain evidence="1 2">HMF7605</strain>
    </source>
</reference>
<protein>
    <submittedName>
        <fullName evidence="1">Uncharacterized protein</fullName>
    </submittedName>
</protein>